<comment type="caution">
    <text evidence="4">The sequence shown here is derived from an EMBL/GenBank/DDBJ whole genome shotgun (WGS) entry which is preliminary data.</text>
</comment>
<dbReference type="Proteomes" id="UP000192707">
    <property type="component" value="Unassembled WGS sequence"/>
</dbReference>
<proteinExistence type="inferred from homology"/>
<keyword evidence="2" id="KW-0560">Oxidoreductase</keyword>
<reference evidence="4 5" key="1">
    <citation type="submission" date="2016-12" db="EMBL/GenBank/DDBJ databases">
        <title>The new phylogeny of genus Mycobacterium.</title>
        <authorList>
            <person name="Tortoli E."/>
            <person name="Trovato A."/>
            <person name="Cirillo D.M."/>
        </authorList>
    </citation>
    <scope>NUCLEOTIDE SEQUENCE [LARGE SCALE GENOMIC DNA]</scope>
    <source>
        <strain evidence="4 5">DSM 45069</strain>
    </source>
</reference>
<accession>A0A1W9ZCC3</accession>
<dbReference type="OrthoDB" id="9803333at2"/>
<dbReference type="PRINTS" id="PR00081">
    <property type="entry name" value="GDHRDH"/>
</dbReference>
<dbReference type="InterPro" id="IPR002347">
    <property type="entry name" value="SDR_fam"/>
</dbReference>
<dbReference type="SMART" id="SM00822">
    <property type="entry name" value="PKS_KR"/>
    <property type="match status" value="1"/>
</dbReference>
<dbReference type="InterPro" id="IPR057326">
    <property type="entry name" value="KR_dom"/>
</dbReference>
<dbReference type="InterPro" id="IPR020904">
    <property type="entry name" value="Sc_DH/Rdtase_CS"/>
</dbReference>
<dbReference type="GO" id="GO:0006633">
    <property type="term" value="P:fatty acid biosynthetic process"/>
    <property type="evidence" value="ECO:0007669"/>
    <property type="project" value="TreeGrafter"/>
</dbReference>
<dbReference type="Pfam" id="PF13561">
    <property type="entry name" value="adh_short_C2"/>
    <property type="match status" value="1"/>
</dbReference>
<protein>
    <recommendedName>
        <fullName evidence="3">Ketoreductase domain-containing protein</fullName>
    </recommendedName>
</protein>
<organism evidence="4 5">
    <name type="scientific">Mycobacterium arosiense ATCC BAA-1401 = DSM 45069</name>
    <dbReference type="NCBI Taxonomy" id="1265311"/>
    <lineage>
        <taxon>Bacteria</taxon>
        <taxon>Bacillati</taxon>
        <taxon>Actinomycetota</taxon>
        <taxon>Actinomycetes</taxon>
        <taxon>Mycobacteriales</taxon>
        <taxon>Mycobacteriaceae</taxon>
        <taxon>Mycobacterium</taxon>
        <taxon>Mycobacterium avium complex (MAC)</taxon>
    </lineage>
</organism>
<evidence type="ECO:0000259" key="3">
    <source>
        <dbReference type="SMART" id="SM00822"/>
    </source>
</evidence>
<sequence>MARMVDKIAVITGGTTGIGFATARRFIDEGATVVVTGQDAERVRAAGQRLGTNARAMTTDVRSIAALRATFADIGRDLGRIDVLFANAGISRPRPLEAVTETDFDEQIAVNLRGTFFTVQAAVPYLEAGASVILNSSINARVGWREMSVYAASKAAVRSLARSFATEMAERGIRVNSISPGPVDTPMMTKLQESSRDPKALARVVSDMKSQLTIGRVCTADEIAAVVLFLASSDSSYMLGADVVVDGGIVGT</sequence>
<dbReference type="PANTHER" id="PTHR42760">
    <property type="entry name" value="SHORT-CHAIN DEHYDROGENASES/REDUCTASES FAMILY MEMBER"/>
    <property type="match status" value="1"/>
</dbReference>
<dbReference type="EMBL" id="MVHG01000048">
    <property type="protein sequence ID" value="ORA11977.1"/>
    <property type="molecule type" value="Genomic_DNA"/>
</dbReference>
<evidence type="ECO:0000256" key="2">
    <source>
        <dbReference type="ARBA" id="ARBA00023002"/>
    </source>
</evidence>
<dbReference type="GO" id="GO:0016616">
    <property type="term" value="F:oxidoreductase activity, acting on the CH-OH group of donors, NAD or NADP as acceptor"/>
    <property type="evidence" value="ECO:0007669"/>
    <property type="project" value="TreeGrafter"/>
</dbReference>
<dbReference type="CDD" id="cd05233">
    <property type="entry name" value="SDR_c"/>
    <property type="match status" value="1"/>
</dbReference>
<dbReference type="GO" id="GO:0048038">
    <property type="term" value="F:quinone binding"/>
    <property type="evidence" value="ECO:0007669"/>
    <property type="project" value="TreeGrafter"/>
</dbReference>
<evidence type="ECO:0000313" key="4">
    <source>
        <dbReference type="EMBL" id="ORA11977.1"/>
    </source>
</evidence>
<evidence type="ECO:0000313" key="5">
    <source>
        <dbReference type="Proteomes" id="UP000192707"/>
    </source>
</evidence>
<keyword evidence="5" id="KW-1185">Reference proteome</keyword>
<dbReference type="PRINTS" id="PR00080">
    <property type="entry name" value="SDRFAMILY"/>
</dbReference>
<dbReference type="PANTHER" id="PTHR42760:SF133">
    <property type="entry name" value="3-OXOACYL-[ACYL-CARRIER-PROTEIN] REDUCTASE"/>
    <property type="match status" value="1"/>
</dbReference>
<dbReference type="InterPro" id="IPR036291">
    <property type="entry name" value="NAD(P)-bd_dom_sf"/>
</dbReference>
<feature type="domain" description="Ketoreductase" evidence="3">
    <location>
        <begin position="7"/>
        <end position="181"/>
    </location>
</feature>
<dbReference type="SUPFAM" id="SSF51735">
    <property type="entry name" value="NAD(P)-binding Rossmann-fold domains"/>
    <property type="match status" value="1"/>
</dbReference>
<name>A0A1W9ZCC3_MYCAI</name>
<dbReference type="FunFam" id="3.40.50.720:FF:000084">
    <property type="entry name" value="Short-chain dehydrogenase reductase"/>
    <property type="match status" value="1"/>
</dbReference>
<dbReference type="AlphaFoldDB" id="A0A1W9ZCC3"/>
<gene>
    <name evidence="4" type="ORF">BST14_17670</name>
</gene>
<evidence type="ECO:0000256" key="1">
    <source>
        <dbReference type="ARBA" id="ARBA00006484"/>
    </source>
</evidence>
<dbReference type="PROSITE" id="PS00061">
    <property type="entry name" value="ADH_SHORT"/>
    <property type="match status" value="1"/>
</dbReference>
<dbReference type="Gene3D" id="3.40.50.720">
    <property type="entry name" value="NAD(P)-binding Rossmann-like Domain"/>
    <property type="match status" value="1"/>
</dbReference>
<comment type="similarity">
    <text evidence="1">Belongs to the short-chain dehydrogenases/reductases (SDR) family.</text>
</comment>